<sequence>MALVSTRDSAPARSRRRRLRLGVTRSGRRSRLLALSHASLARLLTSCWRRVPPPRRSGIRVTRRTRVIEVTELHYQYPAGQSPALIAPRWFVGEGEFVLLAGTTGSGKTTLLRSLVSLVPHFYGGWFGGRVVIGGRDTRSHRPADLADLVGYVSQEPEAQTLLDRVADEVAFALENLGYSSGAVAARVEEALDLLGIAHLRERPIESLSGGERQRVTLAAALALRPRLLLLDEPTSQLDPWAAESVLEVLRRLVDELGVTVILAEHRLDRLLGSATRLTVMDKGHLVADGPPAETAAFLPDPPLLVQLSQALGWSPPALTVADAKRRLGRASFPSRAKRHLAGGEVILTLEGVTCQRGDRVVLRDIDVVFRRGSVTVIVGRNGAGKTTLVRAALGLEPVQRGRVRLFGHEPGEPAFRKRLRSVAYVPQFPGALLLATRLADDLELARQSRECSHDAVQAMVDMFELAPLLSAHPFDLSSGERQRAALAVALLGNPELIVLDEPTRGLSLTVKRRLAKELRQRAAGGATVIVTTHDVDFAAAVADRVLLLGNGTAIAEGPPEQVLGESFAYAPLISRIFGPAFLDLEDVLEVLAATSPPLDWPIGYTLDVDDVDGIRM</sequence>
<evidence type="ECO:0000256" key="4">
    <source>
        <dbReference type="ARBA" id="ARBA00022840"/>
    </source>
</evidence>
<name>A0A7C1FSH8_THERO</name>
<dbReference type="PANTHER" id="PTHR43553">
    <property type="entry name" value="HEAVY METAL TRANSPORTER"/>
    <property type="match status" value="1"/>
</dbReference>
<dbReference type="SMART" id="SM00382">
    <property type="entry name" value="AAA"/>
    <property type="match status" value="2"/>
</dbReference>
<protein>
    <submittedName>
        <fullName evidence="6">ATP-binding cassette domain-containing protein</fullName>
    </submittedName>
</protein>
<dbReference type="InterPro" id="IPR050095">
    <property type="entry name" value="ECF_ABC_transporter_ATP-bd"/>
</dbReference>
<dbReference type="EMBL" id="DSJL01000007">
    <property type="protein sequence ID" value="HEF64664.1"/>
    <property type="molecule type" value="Genomic_DNA"/>
</dbReference>
<proteinExistence type="inferred from homology"/>
<dbReference type="PANTHER" id="PTHR43553:SF24">
    <property type="entry name" value="ENERGY-COUPLING FACTOR TRANSPORTER ATP-BINDING PROTEIN ECFA1"/>
    <property type="match status" value="1"/>
</dbReference>
<evidence type="ECO:0000259" key="5">
    <source>
        <dbReference type="PROSITE" id="PS50893"/>
    </source>
</evidence>
<organism evidence="6">
    <name type="scientific">Thermomicrobium roseum</name>
    <dbReference type="NCBI Taxonomy" id="500"/>
    <lineage>
        <taxon>Bacteria</taxon>
        <taxon>Pseudomonadati</taxon>
        <taxon>Thermomicrobiota</taxon>
        <taxon>Thermomicrobia</taxon>
        <taxon>Thermomicrobiales</taxon>
        <taxon>Thermomicrobiaceae</taxon>
        <taxon>Thermomicrobium</taxon>
    </lineage>
</organism>
<keyword evidence="4 6" id="KW-0067">ATP-binding</keyword>
<dbReference type="InterPro" id="IPR003593">
    <property type="entry name" value="AAA+_ATPase"/>
</dbReference>
<dbReference type="AlphaFoldDB" id="A0A7C1FSH8"/>
<evidence type="ECO:0000256" key="1">
    <source>
        <dbReference type="ARBA" id="ARBA00005417"/>
    </source>
</evidence>
<evidence type="ECO:0000313" key="6">
    <source>
        <dbReference type="EMBL" id="HEF64664.1"/>
    </source>
</evidence>
<feature type="domain" description="ABC transporter" evidence="5">
    <location>
        <begin position="68"/>
        <end position="308"/>
    </location>
</feature>
<dbReference type="GO" id="GO:0043190">
    <property type="term" value="C:ATP-binding cassette (ABC) transporter complex"/>
    <property type="evidence" value="ECO:0007669"/>
    <property type="project" value="TreeGrafter"/>
</dbReference>
<comment type="similarity">
    <text evidence="1">Belongs to the ABC transporter superfamily.</text>
</comment>
<dbReference type="InterPro" id="IPR027417">
    <property type="entry name" value="P-loop_NTPase"/>
</dbReference>
<gene>
    <name evidence="6" type="ORF">ENP47_03530</name>
</gene>
<keyword evidence="3" id="KW-0547">Nucleotide-binding</keyword>
<dbReference type="GO" id="GO:0016887">
    <property type="term" value="F:ATP hydrolysis activity"/>
    <property type="evidence" value="ECO:0007669"/>
    <property type="project" value="InterPro"/>
</dbReference>
<dbReference type="InterPro" id="IPR003439">
    <property type="entry name" value="ABC_transporter-like_ATP-bd"/>
</dbReference>
<comment type="caution">
    <text evidence="6">The sequence shown here is derived from an EMBL/GenBank/DDBJ whole genome shotgun (WGS) entry which is preliminary data.</text>
</comment>
<dbReference type="PROSITE" id="PS50893">
    <property type="entry name" value="ABC_TRANSPORTER_2"/>
    <property type="match status" value="2"/>
</dbReference>
<evidence type="ECO:0000256" key="3">
    <source>
        <dbReference type="ARBA" id="ARBA00022741"/>
    </source>
</evidence>
<evidence type="ECO:0000256" key="2">
    <source>
        <dbReference type="ARBA" id="ARBA00022448"/>
    </source>
</evidence>
<dbReference type="InterPro" id="IPR017871">
    <property type="entry name" value="ABC_transporter-like_CS"/>
</dbReference>
<dbReference type="Pfam" id="PF00005">
    <property type="entry name" value="ABC_tran"/>
    <property type="match status" value="2"/>
</dbReference>
<dbReference type="PROSITE" id="PS00211">
    <property type="entry name" value="ABC_TRANSPORTER_1"/>
    <property type="match status" value="2"/>
</dbReference>
<keyword evidence="2" id="KW-0813">Transport</keyword>
<accession>A0A7C1FSH8</accession>
<dbReference type="GO" id="GO:0005524">
    <property type="term" value="F:ATP binding"/>
    <property type="evidence" value="ECO:0007669"/>
    <property type="project" value="UniProtKB-KW"/>
</dbReference>
<dbReference type="InterPro" id="IPR015856">
    <property type="entry name" value="ABC_transpr_CbiO/EcfA_su"/>
</dbReference>
<feature type="domain" description="ABC transporter" evidence="5">
    <location>
        <begin position="348"/>
        <end position="576"/>
    </location>
</feature>
<reference evidence="6" key="1">
    <citation type="journal article" date="2020" name="mSystems">
        <title>Genome- and Community-Level Interaction Insights into Carbon Utilization and Element Cycling Functions of Hydrothermarchaeota in Hydrothermal Sediment.</title>
        <authorList>
            <person name="Zhou Z."/>
            <person name="Liu Y."/>
            <person name="Xu W."/>
            <person name="Pan J."/>
            <person name="Luo Z.H."/>
            <person name="Li M."/>
        </authorList>
    </citation>
    <scope>NUCLEOTIDE SEQUENCE [LARGE SCALE GENOMIC DNA]</scope>
    <source>
        <strain evidence="6">SpSt-222</strain>
    </source>
</reference>
<dbReference type="Gene3D" id="3.40.50.300">
    <property type="entry name" value="P-loop containing nucleotide triphosphate hydrolases"/>
    <property type="match status" value="2"/>
</dbReference>
<dbReference type="GO" id="GO:0042626">
    <property type="term" value="F:ATPase-coupled transmembrane transporter activity"/>
    <property type="evidence" value="ECO:0007669"/>
    <property type="project" value="TreeGrafter"/>
</dbReference>
<dbReference type="SUPFAM" id="SSF52540">
    <property type="entry name" value="P-loop containing nucleoside triphosphate hydrolases"/>
    <property type="match status" value="2"/>
</dbReference>
<dbReference type="CDD" id="cd03225">
    <property type="entry name" value="ABC_cobalt_CbiO_domain1"/>
    <property type="match status" value="2"/>
</dbReference>